<sequence>MNLSNLEAFYPASSTVPQLWLSMGAMMIKGKAMGSDLYACLGIDKSGNWVPGAPRVLSLLSSILERSIQRNEKLVGGSRRMDVVTIFHGTKAPALGIRQYVERIFKYSKCSNSCFVVALVYVDRFLERMGAHLTSLNVHRLLITSFMVAAKFIDDQRICRCYNNAYYAKVGGVSTEEMNELEMKLLFSLDFRLHVTTEVFNKYCLKIEREGGVAYPPSQQIQGHLLGGRPKKDENKRGPKLPGHRGRACST</sequence>
<dbReference type="PANTHER" id="PTHR15615">
    <property type="match status" value="1"/>
</dbReference>
<dbReference type="InterPro" id="IPR036915">
    <property type="entry name" value="Cyclin-like_sf"/>
</dbReference>
<dbReference type="Gramene" id="EOY11354">
    <property type="protein sequence ID" value="EOY11354"/>
    <property type="gene ID" value="TCM_026567"/>
</dbReference>
<dbReference type="InParanoid" id="A0A061FA23"/>
<dbReference type="PANTHER" id="PTHR15615:SF124">
    <property type="entry name" value="CYCLIN-P3-1-LIKE ISOFORM X1"/>
    <property type="match status" value="1"/>
</dbReference>
<dbReference type="FunCoup" id="A0A061FA23">
    <property type="interactions" value="23"/>
</dbReference>
<proteinExistence type="inferred from homology"/>
<gene>
    <name evidence="5" type="ORF">TCM_026567</name>
</gene>
<evidence type="ECO:0000313" key="6">
    <source>
        <dbReference type="Proteomes" id="UP000026915"/>
    </source>
</evidence>
<dbReference type="InterPro" id="IPR013922">
    <property type="entry name" value="Cyclin_PHO80-like"/>
</dbReference>
<dbReference type="eggNOG" id="KOG1674">
    <property type="taxonomic scope" value="Eukaryota"/>
</dbReference>
<dbReference type="GO" id="GO:0019901">
    <property type="term" value="F:protein kinase binding"/>
    <property type="evidence" value="ECO:0007669"/>
    <property type="project" value="InterPro"/>
</dbReference>
<keyword evidence="3" id="KW-0131">Cell cycle</keyword>
<protein>
    <submittedName>
        <fullName evidence="5">Cyclin family protein, putative isoform 1</fullName>
    </submittedName>
</protein>
<feature type="compositionally biased region" description="Basic residues" evidence="4">
    <location>
        <begin position="238"/>
        <end position="251"/>
    </location>
</feature>
<evidence type="ECO:0000256" key="1">
    <source>
        <dbReference type="ARBA" id="ARBA00007215"/>
    </source>
</evidence>
<accession>A0A061FA23</accession>
<feature type="region of interest" description="Disordered" evidence="4">
    <location>
        <begin position="216"/>
        <end position="251"/>
    </location>
</feature>
<keyword evidence="6" id="KW-1185">Reference proteome</keyword>
<evidence type="ECO:0000256" key="3">
    <source>
        <dbReference type="ARBA" id="ARBA00023306"/>
    </source>
</evidence>
<comment type="similarity">
    <text evidence="1">Belongs to the cyclin family. Cyclin U/P subfamily.</text>
</comment>
<organism evidence="5 6">
    <name type="scientific">Theobroma cacao</name>
    <name type="common">Cacao</name>
    <name type="synonym">Cocoa</name>
    <dbReference type="NCBI Taxonomy" id="3641"/>
    <lineage>
        <taxon>Eukaryota</taxon>
        <taxon>Viridiplantae</taxon>
        <taxon>Streptophyta</taxon>
        <taxon>Embryophyta</taxon>
        <taxon>Tracheophyta</taxon>
        <taxon>Spermatophyta</taxon>
        <taxon>Magnoliopsida</taxon>
        <taxon>eudicotyledons</taxon>
        <taxon>Gunneridae</taxon>
        <taxon>Pentapetalae</taxon>
        <taxon>rosids</taxon>
        <taxon>malvids</taxon>
        <taxon>Malvales</taxon>
        <taxon>Malvaceae</taxon>
        <taxon>Byttnerioideae</taxon>
        <taxon>Theobroma</taxon>
    </lineage>
</organism>
<dbReference type="OMA" id="RYTERIH"/>
<dbReference type="AlphaFoldDB" id="A0A061FA23"/>
<dbReference type="SUPFAM" id="SSF47954">
    <property type="entry name" value="Cyclin-like"/>
    <property type="match status" value="1"/>
</dbReference>
<dbReference type="Pfam" id="PF08613">
    <property type="entry name" value="Cyclin"/>
    <property type="match status" value="1"/>
</dbReference>
<name>A0A061FA23_THECC</name>
<dbReference type="STRING" id="3641.A0A061FA23"/>
<dbReference type="Gene3D" id="1.10.472.10">
    <property type="entry name" value="Cyclin-like"/>
    <property type="match status" value="1"/>
</dbReference>
<evidence type="ECO:0000256" key="4">
    <source>
        <dbReference type="SAM" id="MobiDB-lite"/>
    </source>
</evidence>
<evidence type="ECO:0000313" key="5">
    <source>
        <dbReference type="EMBL" id="EOY11354.1"/>
    </source>
</evidence>
<keyword evidence="2" id="KW-0132">Cell division</keyword>
<evidence type="ECO:0000256" key="2">
    <source>
        <dbReference type="ARBA" id="ARBA00022618"/>
    </source>
</evidence>
<dbReference type="GO" id="GO:0051301">
    <property type="term" value="P:cell division"/>
    <property type="evidence" value="ECO:0007669"/>
    <property type="project" value="UniProtKB-KW"/>
</dbReference>
<dbReference type="Proteomes" id="UP000026915">
    <property type="component" value="Chromosome 5"/>
</dbReference>
<dbReference type="EMBL" id="CM001883">
    <property type="protein sequence ID" value="EOY11354.1"/>
    <property type="molecule type" value="Genomic_DNA"/>
</dbReference>
<reference evidence="5 6" key="1">
    <citation type="journal article" date="2013" name="Genome Biol.">
        <title>The genome sequence of the most widely cultivated cacao type and its use to identify candidate genes regulating pod color.</title>
        <authorList>
            <person name="Motamayor J.C."/>
            <person name="Mockaitis K."/>
            <person name="Schmutz J."/>
            <person name="Haiminen N."/>
            <person name="Iii D.L."/>
            <person name="Cornejo O."/>
            <person name="Findley S.D."/>
            <person name="Zheng P."/>
            <person name="Utro F."/>
            <person name="Royaert S."/>
            <person name="Saski C."/>
            <person name="Jenkins J."/>
            <person name="Podicheti R."/>
            <person name="Zhao M."/>
            <person name="Scheffler B.E."/>
            <person name="Stack J.C."/>
            <person name="Feltus F.A."/>
            <person name="Mustiga G.M."/>
            <person name="Amores F."/>
            <person name="Phillips W."/>
            <person name="Marelli J.P."/>
            <person name="May G.D."/>
            <person name="Shapiro H."/>
            <person name="Ma J."/>
            <person name="Bustamante C.D."/>
            <person name="Schnell R.J."/>
            <person name="Main D."/>
            <person name="Gilbert D."/>
            <person name="Parida L."/>
            <person name="Kuhn D.N."/>
        </authorList>
    </citation>
    <scope>NUCLEOTIDE SEQUENCE [LARGE SCALE GENOMIC DNA]</scope>
    <source>
        <strain evidence="6">cv. Matina 1-6</strain>
    </source>
</reference>